<reference evidence="1" key="2">
    <citation type="journal article" date="2015" name="Data Brief">
        <title>Shoot transcriptome of the giant reed, Arundo donax.</title>
        <authorList>
            <person name="Barrero R.A."/>
            <person name="Guerrero F.D."/>
            <person name="Moolhuijzen P."/>
            <person name="Goolsby J.A."/>
            <person name="Tidwell J."/>
            <person name="Bellgard S.E."/>
            <person name="Bellgard M.I."/>
        </authorList>
    </citation>
    <scope>NUCLEOTIDE SEQUENCE</scope>
    <source>
        <tissue evidence="1">Shoot tissue taken approximately 20 cm above the soil surface</tissue>
    </source>
</reference>
<organism evidence="1">
    <name type="scientific">Arundo donax</name>
    <name type="common">Giant reed</name>
    <name type="synonym">Donax arundinaceus</name>
    <dbReference type="NCBI Taxonomy" id="35708"/>
    <lineage>
        <taxon>Eukaryota</taxon>
        <taxon>Viridiplantae</taxon>
        <taxon>Streptophyta</taxon>
        <taxon>Embryophyta</taxon>
        <taxon>Tracheophyta</taxon>
        <taxon>Spermatophyta</taxon>
        <taxon>Magnoliopsida</taxon>
        <taxon>Liliopsida</taxon>
        <taxon>Poales</taxon>
        <taxon>Poaceae</taxon>
        <taxon>PACMAD clade</taxon>
        <taxon>Arundinoideae</taxon>
        <taxon>Arundineae</taxon>
        <taxon>Arundo</taxon>
    </lineage>
</organism>
<accession>A0A0A9FKG8</accession>
<protein>
    <submittedName>
        <fullName evidence="1">Uncharacterized protein</fullName>
    </submittedName>
</protein>
<dbReference type="AlphaFoldDB" id="A0A0A9FKG8"/>
<dbReference type="EMBL" id="GBRH01186182">
    <property type="protein sequence ID" value="JAE11714.1"/>
    <property type="molecule type" value="Transcribed_RNA"/>
</dbReference>
<reference evidence="1" key="1">
    <citation type="submission" date="2014-09" db="EMBL/GenBank/DDBJ databases">
        <authorList>
            <person name="Magalhaes I.L.F."/>
            <person name="Oliveira U."/>
            <person name="Santos F.R."/>
            <person name="Vidigal T.H.D.A."/>
            <person name="Brescovit A.D."/>
            <person name="Santos A.J."/>
        </authorList>
    </citation>
    <scope>NUCLEOTIDE SEQUENCE</scope>
    <source>
        <tissue evidence="1">Shoot tissue taken approximately 20 cm above the soil surface</tissue>
    </source>
</reference>
<sequence>MKWSGFPQWQSKHKQRSY</sequence>
<proteinExistence type="predicted"/>
<name>A0A0A9FKG8_ARUDO</name>
<evidence type="ECO:0000313" key="1">
    <source>
        <dbReference type="EMBL" id="JAE11714.1"/>
    </source>
</evidence>